<organism evidence="6 7">
    <name type="scientific">Porites lobata</name>
    <dbReference type="NCBI Taxonomy" id="104759"/>
    <lineage>
        <taxon>Eukaryota</taxon>
        <taxon>Metazoa</taxon>
        <taxon>Cnidaria</taxon>
        <taxon>Anthozoa</taxon>
        <taxon>Hexacorallia</taxon>
        <taxon>Scleractinia</taxon>
        <taxon>Fungiina</taxon>
        <taxon>Poritidae</taxon>
        <taxon>Porites</taxon>
    </lineage>
</organism>
<dbReference type="Proteomes" id="UP001159405">
    <property type="component" value="Unassembled WGS sequence"/>
</dbReference>
<keyword evidence="3" id="KW-0378">Hydrolase</keyword>
<dbReference type="InterPro" id="IPR008380">
    <property type="entry name" value="HAD-SF_hydro_IG_5-nucl"/>
</dbReference>
<feature type="compositionally biased region" description="Low complexity" evidence="5">
    <location>
        <begin position="745"/>
        <end position="755"/>
    </location>
</feature>
<dbReference type="EMBL" id="CALNXK010000011">
    <property type="protein sequence ID" value="CAH3043694.1"/>
    <property type="molecule type" value="Genomic_DNA"/>
</dbReference>
<protein>
    <recommendedName>
        <fullName evidence="8">Cytosolic purine 5'-nucleotidase</fullName>
    </recommendedName>
</protein>
<comment type="caution">
    <text evidence="6">The sequence shown here is derived from an EMBL/GenBank/DDBJ whole genome shotgun (WGS) entry which is preliminary data.</text>
</comment>
<dbReference type="Gene3D" id="3.40.50.1000">
    <property type="entry name" value="HAD superfamily/HAD-like"/>
    <property type="match status" value="1"/>
</dbReference>
<keyword evidence="2" id="KW-0479">Metal-binding</keyword>
<dbReference type="SUPFAM" id="SSF56784">
    <property type="entry name" value="HAD-like"/>
    <property type="match status" value="2"/>
</dbReference>
<dbReference type="PANTHER" id="PTHR12103">
    <property type="entry name" value="5'-NUCLEOTIDASE DOMAIN-CONTAINING"/>
    <property type="match status" value="1"/>
</dbReference>
<reference evidence="6 7" key="1">
    <citation type="submission" date="2022-05" db="EMBL/GenBank/DDBJ databases">
        <authorList>
            <consortium name="Genoscope - CEA"/>
            <person name="William W."/>
        </authorList>
    </citation>
    <scope>NUCLEOTIDE SEQUENCE [LARGE SCALE GENOMIC DNA]</scope>
</reference>
<dbReference type="InterPro" id="IPR036412">
    <property type="entry name" value="HAD-like_sf"/>
</dbReference>
<evidence type="ECO:0000256" key="3">
    <source>
        <dbReference type="ARBA" id="ARBA00022801"/>
    </source>
</evidence>
<evidence type="ECO:0000256" key="4">
    <source>
        <dbReference type="ARBA" id="ARBA00022842"/>
    </source>
</evidence>
<evidence type="ECO:0000313" key="6">
    <source>
        <dbReference type="EMBL" id="CAH3043694.1"/>
    </source>
</evidence>
<dbReference type="InterPro" id="IPR023214">
    <property type="entry name" value="HAD_sf"/>
</dbReference>
<sequence>MEEVKTLTTNGGDFVKATKESLALKMPYSTHPYDSTASYGDAADGPKAFKRDTAKRVFVNRSLSLDKIKFFGFDMDYTLAVYKSPVYEKKAFDLVCERLASIGYPQAILKFEYDETFPVRGLFFDCELGNLLKVDTYGNILVCVHGFEFFNGHEVRRLYPNKFVQADSSRYFILNTLFNLPETYLLACLVDYFDNNPDFKRTSNGVVSSDDLLLTYKSIHQDVRAAVDWVHLKNRTYGHTYTDVDINTVREWMACSLSISLSVNTQSVRRFTSSGHALTAKKCTKQHDVRTKLVVVLLIKPIAFLLFSLPSPLLSSLLSLLSANNLPDCQKPAFLMFGLKFIFSLGNMPRTPSNSTPTKCQKNKTYKSNVSLRKSNVHFHNKKMECLLPLTELKLSPRDYYSSFNLLLQVTGGVISIILGYNGGHPKIFLMKRGGTLKQITVDNLDTYVIKEPNLAKLLSRMRKNGRKVFILTNSGYSYTDKILSFLLDEKDETGKVVRRWTSYFDYVGVDARKPLFFGEGTALRRVDTETGTLSIGRYSGELKEGQVFSGGSSDVFCKLLGAEGKDIIYIGDHIFGDILKSKKKQGWRTYLVIPELTQELEVWQSRQDVFGKLRDLDVALADTYKNLDSAATDKPDITEIKSAIRDVTNMMETCYGKLGSLFRSGNRQTFFASQATRYADLYAASCVNLLHYPFSYLFRAPPQLMPHESTVEHTGELFEPTESSAYGPRGFSFTEDAPGALHRSNSSGSNSSGSVFTRGTCRCDDDVDDDDSQEVQNSLETVREEKTTV</sequence>
<keyword evidence="7" id="KW-1185">Reference proteome</keyword>
<name>A0ABN8NA64_9CNID</name>
<evidence type="ECO:0000256" key="2">
    <source>
        <dbReference type="ARBA" id="ARBA00022723"/>
    </source>
</evidence>
<proteinExistence type="inferred from homology"/>
<dbReference type="Pfam" id="PF05761">
    <property type="entry name" value="5_nucleotid"/>
    <property type="match status" value="2"/>
</dbReference>
<evidence type="ECO:0000256" key="1">
    <source>
        <dbReference type="ARBA" id="ARBA00009589"/>
    </source>
</evidence>
<keyword evidence="4" id="KW-0460">Magnesium</keyword>
<accession>A0ABN8NA64</accession>
<gene>
    <name evidence="6" type="ORF">PLOB_00002599</name>
</gene>
<evidence type="ECO:0008006" key="8">
    <source>
        <dbReference type="Google" id="ProtNLM"/>
    </source>
</evidence>
<feature type="region of interest" description="Disordered" evidence="5">
    <location>
        <begin position="737"/>
        <end position="790"/>
    </location>
</feature>
<evidence type="ECO:0000313" key="7">
    <source>
        <dbReference type="Proteomes" id="UP001159405"/>
    </source>
</evidence>
<evidence type="ECO:0000256" key="5">
    <source>
        <dbReference type="SAM" id="MobiDB-lite"/>
    </source>
</evidence>
<comment type="similarity">
    <text evidence="1">Belongs to the 5'(3')-deoxyribonucleotidase family.</text>
</comment>
<dbReference type="PANTHER" id="PTHR12103:SF15">
    <property type="entry name" value="CYTOSOLIC PURINE 5'-NUCLEOTIDASE"/>
    <property type="match status" value="1"/>
</dbReference>